<accession>A0A0K2VBP0</accession>
<sequence>YFFTKLLLNPSMRLRIRFGHTPDIHDLIDFALMFRLENMIQNIILLQNLVTSQINMCSFF</sequence>
<name>A0A0K2VBP0_LEPSM</name>
<reference evidence="1" key="1">
    <citation type="submission" date="2014-05" db="EMBL/GenBank/DDBJ databases">
        <authorList>
            <person name="Chronopoulou M."/>
        </authorList>
    </citation>
    <scope>NUCLEOTIDE SEQUENCE</scope>
    <source>
        <tissue evidence="1">Whole organism</tissue>
    </source>
</reference>
<organism evidence="1">
    <name type="scientific">Lepeophtheirus salmonis</name>
    <name type="common">Salmon louse</name>
    <name type="synonym">Caligus salmonis</name>
    <dbReference type="NCBI Taxonomy" id="72036"/>
    <lineage>
        <taxon>Eukaryota</taxon>
        <taxon>Metazoa</taxon>
        <taxon>Ecdysozoa</taxon>
        <taxon>Arthropoda</taxon>
        <taxon>Crustacea</taxon>
        <taxon>Multicrustacea</taxon>
        <taxon>Hexanauplia</taxon>
        <taxon>Copepoda</taxon>
        <taxon>Siphonostomatoida</taxon>
        <taxon>Caligidae</taxon>
        <taxon>Lepeophtheirus</taxon>
    </lineage>
</organism>
<dbReference type="AlphaFoldDB" id="A0A0K2VBP0"/>
<protein>
    <submittedName>
        <fullName evidence="1">Uncharacterized protein</fullName>
    </submittedName>
</protein>
<dbReference type="EMBL" id="HACA01030241">
    <property type="protein sequence ID" value="CDW47602.1"/>
    <property type="molecule type" value="Transcribed_RNA"/>
</dbReference>
<proteinExistence type="predicted"/>
<feature type="non-terminal residue" evidence="1">
    <location>
        <position position="1"/>
    </location>
</feature>
<evidence type="ECO:0000313" key="1">
    <source>
        <dbReference type="EMBL" id="CDW47602.1"/>
    </source>
</evidence>